<gene>
    <name evidence="1" type="ORF">ATO3_06525</name>
</gene>
<name>A0A225NVN6_9RHOB</name>
<dbReference type="InterPro" id="IPR026286">
    <property type="entry name" value="MaiA/AMDase"/>
</dbReference>
<dbReference type="PANTHER" id="PTHR40267:SF1">
    <property type="entry name" value="BLR3294 PROTEIN"/>
    <property type="match status" value="1"/>
</dbReference>
<comment type="caution">
    <text evidence="1">The sequence shown here is derived from an EMBL/GenBank/DDBJ whole genome shotgun (WGS) entry which is preliminary data.</text>
</comment>
<evidence type="ECO:0000313" key="1">
    <source>
        <dbReference type="EMBL" id="OWU75836.1"/>
    </source>
</evidence>
<dbReference type="Gene3D" id="3.40.50.12500">
    <property type="match status" value="1"/>
</dbReference>
<dbReference type="Proteomes" id="UP000215377">
    <property type="component" value="Unassembled WGS sequence"/>
</dbReference>
<keyword evidence="2" id="KW-1185">Reference proteome</keyword>
<dbReference type="EMBL" id="AQQR01000002">
    <property type="protein sequence ID" value="OWU75836.1"/>
    <property type="molecule type" value="Genomic_DNA"/>
</dbReference>
<organism evidence="1 2">
    <name type="scientific">Marinibacterium profundimaris</name>
    <dbReference type="NCBI Taxonomy" id="1679460"/>
    <lineage>
        <taxon>Bacteria</taxon>
        <taxon>Pseudomonadati</taxon>
        <taxon>Pseudomonadota</taxon>
        <taxon>Alphaproteobacteria</taxon>
        <taxon>Rhodobacterales</taxon>
        <taxon>Paracoccaceae</taxon>
        <taxon>Marinibacterium</taxon>
    </lineage>
</organism>
<proteinExistence type="predicted"/>
<dbReference type="AlphaFoldDB" id="A0A225NVN6"/>
<dbReference type="PANTHER" id="PTHR40267">
    <property type="entry name" value="BLR3294 PROTEIN"/>
    <property type="match status" value="1"/>
</dbReference>
<dbReference type="RefSeq" id="WP_088649018.1">
    <property type="nucleotide sequence ID" value="NZ_AQQR01000002.1"/>
</dbReference>
<reference evidence="1 2" key="1">
    <citation type="submission" date="2013-04" db="EMBL/GenBank/DDBJ databases">
        <title>Oceanicola sp. 22II1-22F33 Genome Sequencing.</title>
        <authorList>
            <person name="Lai Q."/>
            <person name="Li G."/>
            <person name="Shao Z."/>
        </authorList>
    </citation>
    <scope>NUCLEOTIDE SEQUENCE [LARGE SCALE GENOMIC DNA]</scope>
    <source>
        <strain evidence="1 2">22II1-22F33</strain>
    </source>
</reference>
<protein>
    <submittedName>
        <fullName evidence="1">Asp/Glu racemase</fullName>
    </submittedName>
</protein>
<evidence type="ECO:0000313" key="2">
    <source>
        <dbReference type="Proteomes" id="UP000215377"/>
    </source>
</evidence>
<dbReference type="OrthoDB" id="9816064at2"/>
<dbReference type="Pfam" id="PF17645">
    <property type="entry name" value="Amdase"/>
    <property type="match status" value="1"/>
</dbReference>
<dbReference type="InterPro" id="IPR053714">
    <property type="entry name" value="Iso_Racemase_Enz_sf"/>
</dbReference>
<sequence>MTGALPFRLDPGRPAQLGLVVLQEDETLEDDFRRLLPGDVTLLVSRVPSGRDVTPESLAAMETHLGASAGLMPRGAQLCALAYGCTSGAAQIGPERIAARLAESGLLCPVTEPVSALVAACRALRLRRLGLLSPYVAPVSERLRAVLHERGLTTPAFGSFGVSEEAIVCRIDRDSVLRAAAEVAGQAEVDGLFLSCTNLRTMEAIPLLEQQLGLPVLSSNLVLGWHLLQLAGLPLPPGRPGRLFAQAAGQ</sequence>
<dbReference type="PIRSF" id="PIRSF015736">
    <property type="entry name" value="MI"/>
    <property type="match status" value="1"/>
</dbReference>
<accession>A0A225NVN6</accession>